<evidence type="ECO:0000313" key="5">
    <source>
        <dbReference type="EMBL" id="CAB4193746.1"/>
    </source>
</evidence>
<evidence type="ECO:0000313" key="6">
    <source>
        <dbReference type="EMBL" id="CAB5230899.1"/>
    </source>
</evidence>
<dbReference type="EMBL" id="LR797196">
    <property type="protein sequence ID" value="CAB4193746.1"/>
    <property type="molecule type" value="Genomic_DNA"/>
</dbReference>
<accession>A0A6J5P5X0</accession>
<gene>
    <name evidence="3" type="ORF">UFOVP1034_156</name>
    <name evidence="4" type="ORF">UFOVP1177_156</name>
    <name evidence="5" type="ORF">UFOVP1243_143</name>
    <name evidence="6" type="ORF">UFOVP1581_2</name>
    <name evidence="1" type="ORF">UFOVP854_2</name>
    <name evidence="2" type="ORF">UFOVP964_2</name>
</gene>
<protein>
    <submittedName>
        <fullName evidence="1">Uncharacterized protein</fullName>
    </submittedName>
</protein>
<evidence type="ECO:0000313" key="4">
    <source>
        <dbReference type="EMBL" id="CAB4189200.1"/>
    </source>
</evidence>
<evidence type="ECO:0000313" key="3">
    <source>
        <dbReference type="EMBL" id="CAB4179574.1"/>
    </source>
</evidence>
<evidence type="ECO:0000313" key="1">
    <source>
        <dbReference type="EMBL" id="CAB4166903.1"/>
    </source>
</evidence>
<evidence type="ECO:0000313" key="2">
    <source>
        <dbReference type="EMBL" id="CAB4173632.1"/>
    </source>
</evidence>
<dbReference type="EMBL" id="LR798433">
    <property type="protein sequence ID" value="CAB5230899.1"/>
    <property type="molecule type" value="Genomic_DNA"/>
</dbReference>
<name>A0A6J5P5X0_9CAUD</name>
<organism evidence="1">
    <name type="scientific">uncultured Caudovirales phage</name>
    <dbReference type="NCBI Taxonomy" id="2100421"/>
    <lineage>
        <taxon>Viruses</taxon>
        <taxon>Duplodnaviria</taxon>
        <taxon>Heunggongvirae</taxon>
        <taxon>Uroviricota</taxon>
        <taxon>Caudoviricetes</taxon>
        <taxon>Peduoviridae</taxon>
        <taxon>Maltschvirus</taxon>
        <taxon>Maltschvirus maltsch</taxon>
    </lineage>
</organism>
<dbReference type="EMBL" id="LR796979">
    <property type="protein sequence ID" value="CAB4179574.1"/>
    <property type="molecule type" value="Genomic_DNA"/>
</dbReference>
<dbReference type="EMBL" id="LR796924">
    <property type="protein sequence ID" value="CAB4173632.1"/>
    <property type="molecule type" value="Genomic_DNA"/>
</dbReference>
<sequence length="124" mass="12612">MATYSKLSLQPVTGTSNLGVPILVVATASTGTTIHTTTTSATTFDEIWLYAYNSSTASVVLTIQYGGTATPLNDIKLTIPATSGLTLVIPGLVLSGTGSASTVMYAYAGTASVVTVSGYINRVA</sequence>
<dbReference type="EMBL" id="LR797132">
    <property type="protein sequence ID" value="CAB4189200.1"/>
    <property type="molecule type" value="Genomic_DNA"/>
</dbReference>
<reference evidence="1" key="1">
    <citation type="submission" date="2020-04" db="EMBL/GenBank/DDBJ databases">
        <authorList>
            <person name="Chiriac C."/>
            <person name="Salcher M."/>
            <person name="Ghai R."/>
            <person name="Kavagutti S V."/>
        </authorList>
    </citation>
    <scope>NUCLEOTIDE SEQUENCE</scope>
</reference>
<dbReference type="EMBL" id="LR796798">
    <property type="protein sequence ID" value="CAB4166903.1"/>
    <property type="molecule type" value="Genomic_DNA"/>
</dbReference>
<proteinExistence type="predicted"/>